<evidence type="ECO:0000256" key="1">
    <source>
        <dbReference type="SAM" id="Phobius"/>
    </source>
</evidence>
<organism evidence="2 3">
    <name type="scientific">Chryseobacterium tagetis</name>
    <dbReference type="NCBI Taxonomy" id="2801334"/>
    <lineage>
        <taxon>Bacteria</taxon>
        <taxon>Pseudomonadati</taxon>
        <taxon>Bacteroidota</taxon>
        <taxon>Flavobacteriia</taxon>
        <taxon>Flavobacteriales</taxon>
        <taxon>Weeksellaceae</taxon>
        <taxon>Chryseobacterium group</taxon>
        <taxon>Chryseobacterium</taxon>
    </lineage>
</organism>
<gene>
    <name evidence="2" type="ORF">JI747_004495</name>
</gene>
<reference evidence="2 3" key="1">
    <citation type="submission" date="2021-09" db="EMBL/GenBank/DDBJ databases">
        <title>Genome sequencing and assembly of Chryseobacterium sp. RG1.</title>
        <authorList>
            <person name="Chhetri G."/>
        </authorList>
    </citation>
    <scope>NUCLEOTIDE SEQUENCE [LARGE SCALE GENOMIC DNA]</scope>
    <source>
        <strain evidence="2 3">RG1</strain>
    </source>
</reference>
<evidence type="ECO:0000313" key="2">
    <source>
        <dbReference type="EMBL" id="MCA6066427.1"/>
    </source>
</evidence>
<evidence type="ECO:0000313" key="3">
    <source>
        <dbReference type="Proteomes" id="UP000618240"/>
    </source>
</evidence>
<keyword evidence="3" id="KW-1185">Reference proteome</keyword>
<keyword evidence="1" id="KW-0472">Membrane</keyword>
<name>A0ABS7ZXH9_9FLAO</name>
<keyword evidence="1" id="KW-1133">Transmembrane helix</keyword>
<feature type="transmembrane region" description="Helical" evidence="1">
    <location>
        <begin position="6"/>
        <end position="26"/>
    </location>
</feature>
<dbReference type="EMBL" id="JAERSE020000001">
    <property type="protein sequence ID" value="MCA6066427.1"/>
    <property type="molecule type" value="Genomic_DNA"/>
</dbReference>
<dbReference type="RefSeq" id="WP_225686574.1">
    <property type="nucleotide sequence ID" value="NZ_JAERSE020000001.1"/>
</dbReference>
<dbReference type="Proteomes" id="UP000618240">
    <property type="component" value="Unassembled WGS sequence"/>
</dbReference>
<protein>
    <submittedName>
        <fullName evidence="2">Uncharacterized protein</fullName>
    </submittedName>
</protein>
<proteinExistence type="predicted"/>
<accession>A0ABS7ZXH9</accession>
<comment type="caution">
    <text evidence="2">The sequence shown here is derived from an EMBL/GenBank/DDBJ whole genome shotgun (WGS) entry which is preliminary data.</text>
</comment>
<sequence>MNNLFFFIGGFLLLWIATNTAIYFYLKYKRKLFFEYIKDKKYTLVPNIETEIEGYSKFGSKISYRKADIIFLEENIFLCSFNKPIIQLTKNQDFFPNIHYKYTYNSKTRLEDRLEIKNTDESLKIYLNFKNKNFDLDQLFNNQIQ</sequence>
<keyword evidence="1" id="KW-0812">Transmembrane</keyword>